<feature type="repeat" description="TPR" evidence="1">
    <location>
        <begin position="74"/>
        <end position="107"/>
    </location>
</feature>
<feature type="signal peptide" evidence="2">
    <location>
        <begin position="1"/>
        <end position="19"/>
    </location>
</feature>
<protein>
    <submittedName>
        <fullName evidence="3">DUF4810 domain-containing protein</fullName>
    </submittedName>
</protein>
<evidence type="ECO:0000256" key="1">
    <source>
        <dbReference type="PROSITE-ProRule" id="PRU00339"/>
    </source>
</evidence>
<organism evidence="3">
    <name type="scientific">Sulfurimonas autotrophica</name>
    <dbReference type="NCBI Taxonomy" id="202747"/>
    <lineage>
        <taxon>Bacteria</taxon>
        <taxon>Pseudomonadati</taxon>
        <taxon>Campylobacterota</taxon>
        <taxon>Epsilonproteobacteria</taxon>
        <taxon>Campylobacterales</taxon>
        <taxon>Sulfurimonadaceae</taxon>
        <taxon>Sulfurimonas</taxon>
    </lineage>
</organism>
<dbReference type="EMBL" id="DRNH01000076">
    <property type="protein sequence ID" value="HFB53360.1"/>
    <property type="molecule type" value="Genomic_DNA"/>
</dbReference>
<dbReference type="AlphaFoldDB" id="A0A7C3C8D2"/>
<dbReference type="Proteomes" id="UP000886390">
    <property type="component" value="Unassembled WGS sequence"/>
</dbReference>
<proteinExistence type="predicted"/>
<evidence type="ECO:0000313" key="3">
    <source>
        <dbReference type="EMBL" id="HFB53360.1"/>
    </source>
</evidence>
<accession>A0A7C3C8D2</accession>
<gene>
    <name evidence="3" type="ORF">ENJ67_01390</name>
</gene>
<keyword evidence="1" id="KW-0802">TPR repeat</keyword>
<dbReference type="Gene3D" id="1.25.40.10">
    <property type="entry name" value="Tetratricopeptide repeat domain"/>
    <property type="match status" value="1"/>
</dbReference>
<dbReference type="InterPro" id="IPR019734">
    <property type="entry name" value="TPR_rpt"/>
</dbReference>
<dbReference type="PROSITE" id="PS51257">
    <property type="entry name" value="PROKAR_LIPOPROTEIN"/>
    <property type="match status" value="1"/>
</dbReference>
<dbReference type="Pfam" id="PF16068">
    <property type="entry name" value="DUF4810"/>
    <property type="match status" value="1"/>
</dbReference>
<reference evidence="3" key="1">
    <citation type="journal article" date="2020" name="mSystems">
        <title>Genome- and Community-Level Interaction Insights into Carbon Utilization and Element Cycling Functions of Hydrothermarchaeota in Hydrothermal Sediment.</title>
        <authorList>
            <person name="Zhou Z."/>
            <person name="Liu Y."/>
            <person name="Xu W."/>
            <person name="Pan J."/>
            <person name="Luo Z.H."/>
            <person name="Li M."/>
        </authorList>
    </citation>
    <scope>NUCLEOTIDE SEQUENCE [LARGE SCALE GENOMIC DNA]</scope>
    <source>
        <strain evidence="3">HyVt-507</strain>
    </source>
</reference>
<name>A0A7C3C8D2_9BACT</name>
<dbReference type="InterPro" id="IPR014508">
    <property type="entry name" value="UCP020555_TPR-like"/>
</dbReference>
<dbReference type="InterPro" id="IPR011990">
    <property type="entry name" value="TPR-like_helical_dom_sf"/>
</dbReference>
<dbReference type="PROSITE" id="PS50005">
    <property type="entry name" value="TPR"/>
    <property type="match status" value="1"/>
</dbReference>
<comment type="caution">
    <text evidence="3">The sequence shown here is derived from an EMBL/GenBank/DDBJ whole genome shotgun (WGS) entry which is preliminary data.</text>
</comment>
<dbReference type="SUPFAM" id="SSF48452">
    <property type="entry name" value="TPR-like"/>
    <property type="match status" value="1"/>
</dbReference>
<keyword evidence="2" id="KW-0732">Signal</keyword>
<dbReference type="PIRSF" id="PIRSF020555">
    <property type="entry name" value="UCP020555"/>
    <property type="match status" value="1"/>
</dbReference>
<feature type="chain" id="PRO_5027579219" evidence="2">
    <location>
        <begin position="20"/>
        <end position="128"/>
    </location>
</feature>
<sequence>MKIKSLHLLFFATLLVLTAGCSTHNTALYNYGDYSESYYADVKAHSTESQLQLQKSIEAAIENAKDSQSGRVAPGLYANLGYIYLKEGQNKKAIESFKKEKALYPESAKFMDRMIKKVAMLEENKDEK</sequence>
<evidence type="ECO:0000256" key="2">
    <source>
        <dbReference type="SAM" id="SignalP"/>
    </source>
</evidence>